<reference evidence="2" key="1">
    <citation type="journal article" date="2023" name="Mol. Phylogenet. Evol.">
        <title>Genome-scale phylogeny and comparative genomics of the fungal order Sordariales.</title>
        <authorList>
            <person name="Hensen N."/>
            <person name="Bonometti L."/>
            <person name="Westerberg I."/>
            <person name="Brannstrom I.O."/>
            <person name="Guillou S."/>
            <person name="Cros-Aarteil S."/>
            <person name="Calhoun S."/>
            <person name="Haridas S."/>
            <person name="Kuo A."/>
            <person name="Mondo S."/>
            <person name="Pangilinan J."/>
            <person name="Riley R."/>
            <person name="LaButti K."/>
            <person name="Andreopoulos B."/>
            <person name="Lipzen A."/>
            <person name="Chen C."/>
            <person name="Yan M."/>
            <person name="Daum C."/>
            <person name="Ng V."/>
            <person name="Clum A."/>
            <person name="Steindorff A."/>
            <person name="Ohm R.A."/>
            <person name="Martin F."/>
            <person name="Silar P."/>
            <person name="Natvig D.O."/>
            <person name="Lalanne C."/>
            <person name="Gautier V."/>
            <person name="Ament-Velasquez S.L."/>
            <person name="Kruys A."/>
            <person name="Hutchinson M.I."/>
            <person name="Powell A.J."/>
            <person name="Barry K."/>
            <person name="Miller A.N."/>
            <person name="Grigoriev I.V."/>
            <person name="Debuchy R."/>
            <person name="Gladieux P."/>
            <person name="Hiltunen Thoren M."/>
            <person name="Johannesson H."/>
        </authorList>
    </citation>
    <scope>NUCLEOTIDE SEQUENCE</scope>
    <source>
        <strain evidence="2">CBS 538.74</strain>
    </source>
</reference>
<proteinExistence type="predicted"/>
<feature type="region of interest" description="Disordered" evidence="1">
    <location>
        <begin position="205"/>
        <end position="530"/>
    </location>
</feature>
<sequence>MSVKPSKQSSQCGMPFSHWTCCQCSSSNPGGRHVCRGLLPFQDDDYDTPCNHWHCPSCHGNSDNPPTVTNSGNPPPSTTTTTTTTTTGDSYLNNNNNNNTTYPTHPPPNHSHDNRDSHSHSHPPPTNFSYTTAYLQSAAARRRRPGTLTFAQAFPAPTSLPSTDPVPSLTNLRLDYSAGGGRLAAAADDDDGDEDNVGDGYMYCDGDGGGDDDDGGRRGYWGVDDGNKDCETRKRKAEDAEEEERGAVGDGKRRRDKGKGKAGCATGSGTGGGGGWGQSDCYPGGYQPASVEDGIDVEEGRTRFPPPVEQDATSAPPTKTAAKQQLASGSPSVDTGNVSHTSLKPPKVFPVHGMFPLPPPVSSSDVPDFVLRMRKGRRTGGKTGRRTGENQVDGPSDHAELTFSPESVTTTDNAPPSMPPTPSTPMILKHARSGHAMSKLTDLLASMKTPASPAQAKPESSPMAPKKTTTERTRSSKKPAPRELQRHTYYSTARTSVIPTGNPFSLLEETLGDEEDETLGDEEEDRDELF</sequence>
<feature type="compositionally biased region" description="Low complexity" evidence="1">
    <location>
        <begin position="312"/>
        <end position="323"/>
    </location>
</feature>
<feature type="compositionally biased region" description="Low complexity" evidence="1">
    <location>
        <begin position="66"/>
        <end position="103"/>
    </location>
</feature>
<feature type="compositionally biased region" description="Basic residues" evidence="1">
    <location>
        <begin position="372"/>
        <end position="385"/>
    </location>
</feature>
<protein>
    <submittedName>
        <fullName evidence="2">Uncharacterized protein</fullName>
    </submittedName>
</protein>
<keyword evidence="3" id="KW-1185">Reference proteome</keyword>
<accession>A0AAN6VKA1</accession>
<reference evidence="2" key="2">
    <citation type="submission" date="2023-05" db="EMBL/GenBank/DDBJ databases">
        <authorList>
            <consortium name="Lawrence Berkeley National Laboratory"/>
            <person name="Steindorff A."/>
            <person name="Hensen N."/>
            <person name="Bonometti L."/>
            <person name="Westerberg I."/>
            <person name="Brannstrom I.O."/>
            <person name="Guillou S."/>
            <person name="Cros-Aarteil S."/>
            <person name="Calhoun S."/>
            <person name="Haridas S."/>
            <person name="Kuo A."/>
            <person name="Mondo S."/>
            <person name="Pangilinan J."/>
            <person name="Riley R."/>
            <person name="Labutti K."/>
            <person name="Andreopoulos B."/>
            <person name="Lipzen A."/>
            <person name="Chen C."/>
            <person name="Yanf M."/>
            <person name="Daum C."/>
            <person name="Ng V."/>
            <person name="Clum A."/>
            <person name="Ohm R."/>
            <person name="Martin F."/>
            <person name="Silar P."/>
            <person name="Natvig D."/>
            <person name="Lalanne C."/>
            <person name="Gautier V."/>
            <person name="Ament-Velasquez S.L."/>
            <person name="Kruys A."/>
            <person name="Hutchinson M.I."/>
            <person name="Powell A.J."/>
            <person name="Barry K."/>
            <person name="Miller A.N."/>
            <person name="Grigoriev I.V."/>
            <person name="Debuchy R."/>
            <person name="Gladieux P."/>
            <person name="Thoren M.H."/>
            <person name="Johannesson H."/>
        </authorList>
    </citation>
    <scope>NUCLEOTIDE SEQUENCE</scope>
    <source>
        <strain evidence="2">CBS 538.74</strain>
    </source>
</reference>
<dbReference type="Proteomes" id="UP001302745">
    <property type="component" value="Unassembled WGS sequence"/>
</dbReference>
<feature type="compositionally biased region" description="Gly residues" evidence="1">
    <location>
        <begin position="266"/>
        <end position="277"/>
    </location>
</feature>
<feature type="compositionally biased region" description="Basic and acidic residues" evidence="1">
    <location>
        <begin position="225"/>
        <end position="238"/>
    </location>
</feature>
<comment type="caution">
    <text evidence="2">The sequence shown here is derived from an EMBL/GenBank/DDBJ whole genome shotgun (WGS) entry which is preliminary data.</text>
</comment>
<feature type="region of interest" description="Disordered" evidence="1">
    <location>
        <begin position="66"/>
        <end position="129"/>
    </location>
</feature>
<evidence type="ECO:0000313" key="3">
    <source>
        <dbReference type="Proteomes" id="UP001302745"/>
    </source>
</evidence>
<organism evidence="2 3">
    <name type="scientific">Chaetomidium leptoderma</name>
    <dbReference type="NCBI Taxonomy" id="669021"/>
    <lineage>
        <taxon>Eukaryota</taxon>
        <taxon>Fungi</taxon>
        <taxon>Dikarya</taxon>
        <taxon>Ascomycota</taxon>
        <taxon>Pezizomycotina</taxon>
        <taxon>Sordariomycetes</taxon>
        <taxon>Sordariomycetidae</taxon>
        <taxon>Sordariales</taxon>
        <taxon>Chaetomiaceae</taxon>
        <taxon>Chaetomidium</taxon>
    </lineage>
</organism>
<feature type="compositionally biased region" description="Basic and acidic residues" evidence="1">
    <location>
        <begin position="110"/>
        <end position="119"/>
    </location>
</feature>
<dbReference type="AlphaFoldDB" id="A0AAN6VKA1"/>
<feature type="compositionally biased region" description="Acidic residues" evidence="1">
    <location>
        <begin position="510"/>
        <end position="530"/>
    </location>
</feature>
<feature type="compositionally biased region" description="Polar residues" evidence="1">
    <location>
        <begin position="488"/>
        <end position="503"/>
    </location>
</feature>
<evidence type="ECO:0000256" key="1">
    <source>
        <dbReference type="SAM" id="MobiDB-lite"/>
    </source>
</evidence>
<feature type="compositionally biased region" description="Basic and acidic residues" evidence="1">
    <location>
        <begin position="468"/>
        <end position="486"/>
    </location>
</feature>
<dbReference type="EMBL" id="MU856950">
    <property type="protein sequence ID" value="KAK4153118.1"/>
    <property type="molecule type" value="Genomic_DNA"/>
</dbReference>
<gene>
    <name evidence="2" type="ORF">C8A00DRAFT_34125</name>
</gene>
<name>A0AAN6VKA1_9PEZI</name>
<feature type="compositionally biased region" description="Polar residues" evidence="1">
    <location>
        <begin position="404"/>
        <end position="414"/>
    </location>
</feature>
<evidence type="ECO:0000313" key="2">
    <source>
        <dbReference type="EMBL" id="KAK4153118.1"/>
    </source>
</evidence>
<feature type="compositionally biased region" description="Polar residues" evidence="1">
    <location>
        <begin position="325"/>
        <end position="342"/>
    </location>
</feature>